<reference evidence="2" key="1">
    <citation type="journal article" date="2021" name="Proc. Natl. Acad. Sci. U.S.A.">
        <title>A Catalog of Tens of Thousands of Viruses from Human Metagenomes Reveals Hidden Associations with Chronic Diseases.</title>
        <authorList>
            <person name="Tisza M.J."/>
            <person name="Buck C.B."/>
        </authorList>
    </citation>
    <scope>NUCLEOTIDE SEQUENCE</scope>
    <source>
        <strain evidence="2">CtrG012</strain>
    </source>
</reference>
<protein>
    <submittedName>
        <fullName evidence="2">Uncharacterized protein</fullName>
    </submittedName>
</protein>
<evidence type="ECO:0000313" key="2">
    <source>
        <dbReference type="EMBL" id="DAD79083.1"/>
    </source>
</evidence>
<feature type="transmembrane region" description="Helical" evidence="1">
    <location>
        <begin position="39"/>
        <end position="61"/>
    </location>
</feature>
<keyword evidence="1" id="KW-1133">Transmembrane helix</keyword>
<name>A0A8S5MAY2_9CAUD</name>
<keyword evidence="1" id="KW-0812">Transmembrane</keyword>
<sequence length="92" mass="9855">MPLVSFTACFAWITRISSNSISPLPSNVLSMARISPPRVIFLAVFNFVALAAFPAIPFAWASESSACVSASSRSFFIAASILSQFAFRLSTS</sequence>
<accession>A0A8S5MAY2</accession>
<dbReference type="EMBL" id="BK014857">
    <property type="protein sequence ID" value="DAD79083.1"/>
    <property type="molecule type" value="Genomic_DNA"/>
</dbReference>
<keyword evidence="1" id="KW-0472">Membrane</keyword>
<evidence type="ECO:0000256" key="1">
    <source>
        <dbReference type="SAM" id="Phobius"/>
    </source>
</evidence>
<proteinExistence type="predicted"/>
<organism evidence="2">
    <name type="scientific">Siphoviridae sp. ctrG012</name>
    <dbReference type="NCBI Taxonomy" id="2826475"/>
    <lineage>
        <taxon>Viruses</taxon>
        <taxon>Duplodnaviria</taxon>
        <taxon>Heunggongvirae</taxon>
        <taxon>Uroviricota</taxon>
        <taxon>Caudoviricetes</taxon>
    </lineage>
</organism>